<dbReference type="OrthoDB" id="195542at2"/>
<name>A6DRQ7_9BACT</name>
<accession>A6DRQ7</accession>
<evidence type="ECO:0000259" key="1">
    <source>
        <dbReference type="PROSITE" id="PS50206"/>
    </source>
</evidence>
<dbReference type="SUPFAM" id="SSF52821">
    <property type="entry name" value="Rhodanese/Cell cycle control phosphatase"/>
    <property type="match status" value="1"/>
</dbReference>
<gene>
    <name evidence="2" type="ORF">LNTAR_13292</name>
</gene>
<dbReference type="STRING" id="313628.LNTAR_13292"/>
<comment type="caution">
    <text evidence="2">The sequence shown here is derived from an EMBL/GenBank/DDBJ whole genome shotgun (WGS) entry which is preliminary data.</text>
</comment>
<dbReference type="Proteomes" id="UP000004947">
    <property type="component" value="Unassembled WGS sequence"/>
</dbReference>
<dbReference type="EMBL" id="ABCK01000025">
    <property type="protein sequence ID" value="EDM25726.1"/>
    <property type="molecule type" value="Genomic_DNA"/>
</dbReference>
<dbReference type="PROSITE" id="PS50206">
    <property type="entry name" value="RHODANESE_3"/>
    <property type="match status" value="1"/>
</dbReference>
<dbReference type="SMART" id="SM00450">
    <property type="entry name" value="RHOD"/>
    <property type="match status" value="1"/>
</dbReference>
<proteinExistence type="predicted"/>
<dbReference type="AlphaFoldDB" id="A6DRQ7"/>
<dbReference type="Gene3D" id="3.40.250.10">
    <property type="entry name" value="Rhodanese-like domain"/>
    <property type="match status" value="1"/>
</dbReference>
<dbReference type="InterPro" id="IPR036873">
    <property type="entry name" value="Rhodanese-like_dom_sf"/>
</dbReference>
<protein>
    <recommendedName>
        <fullName evidence="1">Rhodanese domain-containing protein</fullName>
    </recommendedName>
</protein>
<dbReference type="CDD" id="cd00158">
    <property type="entry name" value="RHOD"/>
    <property type="match status" value="1"/>
</dbReference>
<evidence type="ECO:0000313" key="2">
    <source>
        <dbReference type="EMBL" id="EDM25726.1"/>
    </source>
</evidence>
<evidence type="ECO:0000313" key="3">
    <source>
        <dbReference type="Proteomes" id="UP000004947"/>
    </source>
</evidence>
<feature type="domain" description="Rhodanese" evidence="1">
    <location>
        <begin position="48"/>
        <end position="140"/>
    </location>
</feature>
<organism evidence="2 3">
    <name type="scientific">Lentisphaera araneosa HTCC2155</name>
    <dbReference type="NCBI Taxonomy" id="313628"/>
    <lineage>
        <taxon>Bacteria</taxon>
        <taxon>Pseudomonadati</taxon>
        <taxon>Lentisphaerota</taxon>
        <taxon>Lentisphaeria</taxon>
        <taxon>Lentisphaerales</taxon>
        <taxon>Lentisphaeraceae</taxon>
        <taxon>Lentisphaera</taxon>
    </lineage>
</organism>
<dbReference type="InterPro" id="IPR001763">
    <property type="entry name" value="Rhodanese-like_dom"/>
</dbReference>
<sequence>MKLYSCPYYMIKKILFILLVPLFLSVGLAALIKVKSPDPHAVYIDNIELKNYLIIDARSIEEYKENHITNAMHADEIEGVKKHIKNHLLRKPIILVYCNERCPYSRHFSKQIREELKQENVFYLKGGYESWFKSNSGKDKL</sequence>
<dbReference type="Pfam" id="PF00581">
    <property type="entry name" value="Rhodanese"/>
    <property type="match status" value="1"/>
</dbReference>
<keyword evidence="3" id="KW-1185">Reference proteome</keyword>
<reference evidence="2 3" key="1">
    <citation type="journal article" date="2010" name="J. Bacteriol.">
        <title>Genome sequence of Lentisphaera araneosa HTCC2155T, the type species of the order Lentisphaerales in the phylum Lentisphaerae.</title>
        <authorList>
            <person name="Thrash J.C."/>
            <person name="Cho J.C."/>
            <person name="Vergin K.L."/>
            <person name="Morris R.M."/>
            <person name="Giovannoni S.J."/>
        </authorList>
    </citation>
    <scope>NUCLEOTIDE SEQUENCE [LARGE SCALE GENOMIC DNA]</scope>
    <source>
        <strain evidence="2 3">HTCC2155</strain>
    </source>
</reference>